<dbReference type="Pfam" id="PF01588">
    <property type="entry name" value="tRNA_bind"/>
    <property type="match status" value="1"/>
</dbReference>
<dbReference type="Pfam" id="PF03484">
    <property type="entry name" value="B5"/>
    <property type="match status" value="1"/>
</dbReference>
<dbReference type="InterPro" id="IPR045864">
    <property type="entry name" value="aa-tRNA-synth_II/BPL/LPL"/>
</dbReference>
<dbReference type="InterPro" id="IPR005121">
    <property type="entry name" value="Fdx_antiC-bd"/>
</dbReference>
<dbReference type="EMBL" id="BMJM01000006">
    <property type="protein sequence ID" value="GGE13525.1"/>
    <property type="molecule type" value="Genomic_DNA"/>
</dbReference>
<dbReference type="HAMAP" id="MF_00283">
    <property type="entry name" value="Phe_tRNA_synth_beta1"/>
    <property type="match status" value="1"/>
</dbReference>
<dbReference type="InterPro" id="IPR020825">
    <property type="entry name" value="Phe-tRNA_synthase-like_B3/B4"/>
</dbReference>
<dbReference type="InterPro" id="IPR045060">
    <property type="entry name" value="Phe-tRNA-ligase_IIc_bsu"/>
</dbReference>
<dbReference type="Gene3D" id="2.40.50.140">
    <property type="entry name" value="Nucleic acid-binding proteins"/>
    <property type="match status" value="1"/>
</dbReference>
<dbReference type="NCBIfam" id="TIGR00472">
    <property type="entry name" value="pheT_bact"/>
    <property type="match status" value="1"/>
</dbReference>
<dbReference type="InterPro" id="IPR033714">
    <property type="entry name" value="tRNA_bind_bactPheRS"/>
</dbReference>
<dbReference type="PROSITE" id="PS51483">
    <property type="entry name" value="B5"/>
    <property type="match status" value="1"/>
</dbReference>
<dbReference type="PROSITE" id="PS50886">
    <property type="entry name" value="TRBD"/>
    <property type="match status" value="1"/>
</dbReference>
<evidence type="ECO:0000256" key="14">
    <source>
        <dbReference type="ARBA" id="ARBA00049255"/>
    </source>
</evidence>
<dbReference type="FunFam" id="2.40.50.140:FF:000045">
    <property type="entry name" value="Phenylalanine--tRNA ligase beta subunit"/>
    <property type="match status" value="1"/>
</dbReference>
<dbReference type="Gene3D" id="3.30.930.10">
    <property type="entry name" value="Bira Bifunctional Protein, Domain 2"/>
    <property type="match status" value="1"/>
</dbReference>
<comment type="cofactor">
    <cofactor evidence="15">
        <name>Mg(2+)</name>
        <dbReference type="ChEBI" id="CHEBI:18420"/>
    </cofactor>
    <text evidence="15">Binds 2 magnesium ions per tetramer.</text>
</comment>
<dbReference type="Gene3D" id="3.30.56.10">
    <property type="match status" value="2"/>
</dbReference>
<feature type="binding site" evidence="15">
    <location>
        <position position="471"/>
    </location>
    <ligand>
        <name>Mg(2+)</name>
        <dbReference type="ChEBI" id="CHEBI:18420"/>
        <note>shared with alpha subunit</note>
    </ligand>
</feature>
<evidence type="ECO:0000256" key="7">
    <source>
        <dbReference type="ARBA" id="ARBA00022723"/>
    </source>
</evidence>
<dbReference type="InterPro" id="IPR012340">
    <property type="entry name" value="NA-bd_OB-fold"/>
</dbReference>
<dbReference type="CDD" id="cd00769">
    <property type="entry name" value="PheRS_beta_core"/>
    <property type="match status" value="1"/>
</dbReference>
<dbReference type="Proteomes" id="UP000635071">
    <property type="component" value="Unassembled WGS sequence"/>
</dbReference>
<keyword evidence="5 16" id="KW-0820">tRNA-binding</keyword>
<feature type="domain" description="TRNA-binding" evidence="17">
    <location>
        <begin position="39"/>
        <end position="149"/>
    </location>
</feature>
<dbReference type="InterPro" id="IPR041616">
    <property type="entry name" value="PheRS_beta_core"/>
</dbReference>
<name>A0A916ZVI8_9SPHN</name>
<dbReference type="PROSITE" id="PS51447">
    <property type="entry name" value="FDX_ACB"/>
    <property type="match status" value="1"/>
</dbReference>
<evidence type="ECO:0000256" key="6">
    <source>
        <dbReference type="ARBA" id="ARBA00022598"/>
    </source>
</evidence>
<comment type="subcellular location">
    <subcellularLocation>
        <location evidence="1 15">Cytoplasm</location>
    </subcellularLocation>
</comment>
<keyword evidence="6 15" id="KW-0436">Ligase</keyword>
<keyword evidence="13 15" id="KW-0030">Aminoacyl-tRNA synthetase</keyword>
<evidence type="ECO:0000256" key="12">
    <source>
        <dbReference type="ARBA" id="ARBA00022917"/>
    </source>
</evidence>
<dbReference type="GO" id="GO:0004826">
    <property type="term" value="F:phenylalanine-tRNA ligase activity"/>
    <property type="evidence" value="ECO:0007669"/>
    <property type="project" value="UniProtKB-UniRule"/>
</dbReference>
<dbReference type="GO" id="GO:0009328">
    <property type="term" value="C:phenylalanine-tRNA ligase complex"/>
    <property type="evidence" value="ECO:0007669"/>
    <property type="project" value="TreeGrafter"/>
</dbReference>
<evidence type="ECO:0000256" key="2">
    <source>
        <dbReference type="ARBA" id="ARBA00008653"/>
    </source>
</evidence>
<keyword evidence="11 16" id="KW-0694">RNA-binding</keyword>
<evidence type="ECO:0000256" key="9">
    <source>
        <dbReference type="ARBA" id="ARBA00022840"/>
    </source>
</evidence>
<feature type="binding site" evidence="15">
    <location>
        <position position="474"/>
    </location>
    <ligand>
        <name>Mg(2+)</name>
        <dbReference type="ChEBI" id="CHEBI:18420"/>
        <note>shared with alpha subunit</note>
    </ligand>
</feature>
<keyword evidence="21" id="KW-1185">Reference proteome</keyword>
<dbReference type="SUPFAM" id="SSF54991">
    <property type="entry name" value="Anticodon-binding domain of PheRS"/>
    <property type="match status" value="1"/>
</dbReference>
<evidence type="ECO:0000313" key="20">
    <source>
        <dbReference type="EMBL" id="GGE13525.1"/>
    </source>
</evidence>
<dbReference type="PANTHER" id="PTHR10947">
    <property type="entry name" value="PHENYLALANYL-TRNA SYNTHETASE BETA CHAIN AND LEUCINE-RICH REPEAT-CONTAINING PROTEIN 47"/>
    <property type="match status" value="1"/>
</dbReference>
<dbReference type="AlphaFoldDB" id="A0A916ZVI8"/>
<feature type="binding site" evidence="15">
    <location>
        <position position="456"/>
    </location>
    <ligand>
        <name>Mg(2+)</name>
        <dbReference type="ChEBI" id="CHEBI:18420"/>
        <note>shared with alpha subunit</note>
    </ligand>
</feature>
<evidence type="ECO:0000313" key="21">
    <source>
        <dbReference type="Proteomes" id="UP000635071"/>
    </source>
</evidence>
<dbReference type="GO" id="GO:0006432">
    <property type="term" value="P:phenylalanyl-tRNA aminoacylation"/>
    <property type="evidence" value="ECO:0007669"/>
    <property type="project" value="UniProtKB-UniRule"/>
</dbReference>
<evidence type="ECO:0000256" key="1">
    <source>
        <dbReference type="ARBA" id="ARBA00004496"/>
    </source>
</evidence>
<comment type="subunit">
    <text evidence="3 15">Tetramer of two alpha and two beta subunits.</text>
</comment>
<evidence type="ECO:0000256" key="16">
    <source>
        <dbReference type="PROSITE-ProRule" id="PRU00209"/>
    </source>
</evidence>
<comment type="caution">
    <text evidence="20">The sequence shown here is derived from an EMBL/GenBank/DDBJ whole genome shotgun (WGS) entry which is preliminary data.</text>
</comment>
<keyword evidence="9 15" id="KW-0067">ATP-binding</keyword>
<reference evidence="20" key="1">
    <citation type="journal article" date="2014" name="Int. J. Syst. Evol. Microbiol.">
        <title>Complete genome sequence of Corynebacterium casei LMG S-19264T (=DSM 44701T), isolated from a smear-ripened cheese.</title>
        <authorList>
            <consortium name="US DOE Joint Genome Institute (JGI-PGF)"/>
            <person name="Walter F."/>
            <person name="Albersmeier A."/>
            <person name="Kalinowski J."/>
            <person name="Ruckert C."/>
        </authorList>
    </citation>
    <scope>NUCLEOTIDE SEQUENCE</scope>
    <source>
        <strain evidence="20">CGMCC 1.15519</strain>
    </source>
</reference>
<keyword evidence="10 15" id="KW-0460">Magnesium</keyword>
<keyword evidence="4 15" id="KW-0963">Cytoplasm</keyword>
<dbReference type="SUPFAM" id="SSF55681">
    <property type="entry name" value="Class II aaRS and biotin synthetases"/>
    <property type="match status" value="1"/>
</dbReference>
<dbReference type="SMART" id="SM00874">
    <property type="entry name" value="B5"/>
    <property type="match status" value="1"/>
</dbReference>
<feature type="domain" description="B5" evidence="19">
    <location>
        <begin position="404"/>
        <end position="487"/>
    </location>
</feature>
<evidence type="ECO:0000259" key="18">
    <source>
        <dbReference type="PROSITE" id="PS51447"/>
    </source>
</evidence>
<dbReference type="Pfam" id="PF17759">
    <property type="entry name" value="tRNA_synthFbeta"/>
    <property type="match status" value="1"/>
</dbReference>
<comment type="similarity">
    <text evidence="2 15">Belongs to the phenylalanyl-tRNA synthetase beta subunit family. Type 1 subfamily.</text>
</comment>
<proteinExistence type="inferred from homology"/>
<dbReference type="RefSeq" id="WP_188762799.1">
    <property type="nucleotide sequence ID" value="NZ_BMJM01000006.1"/>
</dbReference>
<reference evidence="20" key="2">
    <citation type="submission" date="2020-09" db="EMBL/GenBank/DDBJ databases">
        <authorList>
            <person name="Sun Q."/>
            <person name="Zhou Y."/>
        </authorList>
    </citation>
    <scope>NUCLEOTIDE SEQUENCE</scope>
    <source>
        <strain evidence="20">CGMCC 1.15519</strain>
    </source>
</reference>
<comment type="catalytic activity">
    <reaction evidence="14 15">
        <text>tRNA(Phe) + L-phenylalanine + ATP = L-phenylalanyl-tRNA(Phe) + AMP + diphosphate + H(+)</text>
        <dbReference type="Rhea" id="RHEA:19413"/>
        <dbReference type="Rhea" id="RHEA-COMP:9668"/>
        <dbReference type="Rhea" id="RHEA-COMP:9699"/>
        <dbReference type="ChEBI" id="CHEBI:15378"/>
        <dbReference type="ChEBI" id="CHEBI:30616"/>
        <dbReference type="ChEBI" id="CHEBI:33019"/>
        <dbReference type="ChEBI" id="CHEBI:58095"/>
        <dbReference type="ChEBI" id="CHEBI:78442"/>
        <dbReference type="ChEBI" id="CHEBI:78531"/>
        <dbReference type="ChEBI" id="CHEBI:456215"/>
        <dbReference type="EC" id="6.1.1.20"/>
    </reaction>
</comment>
<dbReference type="SUPFAM" id="SSF56037">
    <property type="entry name" value="PheT/TilS domain"/>
    <property type="match status" value="1"/>
</dbReference>
<evidence type="ECO:0000256" key="8">
    <source>
        <dbReference type="ARBA" id="ARBA00022741"/>
    </source>
</evidence>
<dbReference type="Gene3D" id="3.30.70.380">
    <property type="entry name" value="Ferrodoxin-fold anticodon-binding domain"/>
    <property type="match status" value="1"/>
</dbReference>
<evidence type="ECO:0000256" key="4">
    <source>
        <dbReference type="ARBA" id="ARBA00022490"/>
    </source>
</evidence>
<evidence type="ECO:0000256" key="10">
    <source>
        <dbReference type="ARBA" id="ARBA00022842"/>
    </source>
</evidence>
<keyword evidence="12 15" id="KW-0648">Protein biosynthesis</keyword>
<feature type="binding site" evidence="15">
    <location>
        <position position="475"/>
    </location>
    <ligand>
        <name>Mg(2+)</name>
        <dbReference type="ChEBI" id="CHEBI:18420"/>
        <note>shared with alpha subunit</note>
    </ligand>
</feature>
<dbReference type="InterPro" id="IPR005147">
    <property type="entry name" value="tRNA_synthase_B5-dom"/>
</dbReference>
<evidence type="ECO:0000256" key="3">
    <source>
        <dbReference type="ARBA" id="ARBA00011209"/>
    </source>
</evidence>
<evidence type="ECO:0000256" key="13">
    <source>
        <dbReference type="ARBA" id="ARBA00023146"/>
    </source>
</evidence>
<evidence type="ECO:0000259" key="17">
    <source>
        <dbReference type="PROSITE" id="PS50886"/>
    </source>
</evidence>
<dbReference type="GO" id="GO:0000287">
    <property type="term" value="F:magnesium ion binding"/>
    <property type="evidence" value="ECO:0007669"/>
    <property type="project" value="UniProtKB-UniRule"/>
</dbReference>
<dbReference type="EC" id="6.1.1.20" evidence="15"/>
<organism evidence="20 21">
    <name type="scientific">Sandarakinorhabdus glacialis</name>
    <dbReference type="NCBI Taxonomy" id="1614636"/>
    <lineage>
        <taxon>Bacteria</taxon>
        <taxon>Pseudomonadati</taxon>
        <taxon>Pseudomonadota</taxon>
        <taxon>Alphaproteobacteria</taxon>
        <taxon>Sphingomonadales</taxon>
        <taxon>Sphingosinicellaceae</taxon>
        <taxon>Sandarakinorhabdus</taxon>
    </lineage>
</organism>
<dbReference type="InterPro" id="IPR004532">
    <property type="entry name" value="Phe-tRNA-ligase_IIc_bsu_bact"/>
</dbReference>
<gene>
    <name evidence="15 20" type="primary">pheT</name>
    <name evidence="20" type="ORF">GCM10011529_19890</name>
</gene>
<dbReference type="SUPFAM" id="SSF50249">
    <property type="entry name" value="Nucleic acid-binding proteins"/>
    <property type="match status" value="1"/>
</dbReference>
<dbReference type="Pfam" id="PF03483">
    <property type="entry name" value="B3_4"/>
    <property type="match status" value="1"/>
</dbReference>
<dbReference type="SMART" id="SM00896">
    <property type="entry name" value="FDX-ACB"/>
    <property type="match status" value="1"/>
</dbReference>
<dbReference type="Gene3D" id="3.50.40.10">
    <property type="entry name" value="Phenylalanyl-trna Synthetase, Chain B, domain 3"/>
    <property type="match status" value="1"/>
</dbReference>
<dbReference type="Pfam" id="PF03147">
    <property type="entry name" value="FDX-ACB"/>
    <property type="match status" value="1"/>
</dbReference>
<evidence type="ECO:0000256" key="15">
    <source>
        <dbReference type="HAMAP-Rule" id="MF_00283"/>
    </source>
</evidence>
<dbReference type="GO" id="GO:0000049">
    <property type="term" value="F:tRNA binding"/>
    <property type="evidence" value="ECO:0007669"/>
    <property type="project" value="UniProtKB-UniRule"/>
</dbReference>
<dbReference type="GO" id="GO:0005524">
    <property type="term" value="F:ATP binding"/>
    <property type="evidence" value="ECO:0007669"/>
    <property type="project" value="UniProtKB-UniRule"/>
</dbReference>
<evidence type="ECO:0000256" key="5">
    <source>
        <dbReference type="ARBA" id="ARBA00022555"/>
    </source>
</evidence>
<dbReference type="InterPro" id="IPR002547">
    <property type="entry name" value="tRNA-bd_dom"/>
</dbReference>
<dbReference type="InterPro" id="IPR036690">
    <property type="entry name" value="Fdx_antiC-bd_sf"/>
</dbReference>
<dbReference type="InterPro" id="IPR009061">
    <property type="entry name" value="DNA-bd_dom_put_sf"/>
</dbReference>
<accession>A0A916ZVI8</accession>
<protein>
    <recommendedName>
        <fullName evidence="15">Phenylalanine--tRNA ligase beta subunit</fullName>
        <ecNumber evidence="15">6.1.1.20</ecNumber>
    </recommendedName>
    <alternativeName>
        <fullName evidence="15">Phenylalanyl-tRNA synthetase beta subunit</fullName>
        <shortName evidence="15">PheRS</shortName>
    </alternativeName>
</protein>
<dbReference type="CDD" id="cd02796">
    <property type="entry name" value="tRNA_bind_bactPheRS"/>
    <property type="match status" value="1"/>
</dbReference>
<dbReference type="InterPro" id="IPR005146">
    <property type="entry name" value="B3/B4_tRNA-bd"/>
</dbReference>
<evidence type="ECO:0000259" key="19">
    <source>
        <dbReference type="PROSITE" id="PS51483"/>
    </source>
</evidence>
<evidence type="ECO:0000256" key="11">
    <source>
        <dbReference type="ARBA" id="ARBA00022884"/>
    </source>
</evidence>
<sequence length="803" mass="84185">MKFSLSWLKEHLETSASIEEISAKLVSLGLEVEGIEDPAAKLSAFTIAEVLTAERHPQADKLQVLSVSTGSGEPMQVVCGAPNARAGMKGVFGAPGTFVPGSGITLKVAAIRGVESRGMMCSMRELELSEEHDGVIELPADAPVGGRYVDWAGLSDPVFDVAITPNRQDCMGVRGIARDLAAGGLGRLKSLAEAYRIETLAVARAGAGPDIRTDDPAGCPAFLACSVNGVSNGPSHPWLQQKLRAIGQKPISALVDITNFIMFDLGRPLHVYDRAKLSGALVARKAKAGEQVLALNGKTYAVDETMTVIADDDDVHDIGGIMGGAHSGCSETTTDVLIECAYFDPESIARTGQKLLLTSDARTRFERGVDPAFLDDGLAIATHLVLALCGGTASEISRAGQAPVEMRTVQYRPARVLGLVGIDVAEDEQEAILTRLGFGVTRGSPWSVTVPTWRRDVGVAGATESWDGEADLVEEVVRIHGLDRVVSTPLARAEGVALPTATPAQKLERRVRRVLAARGNHEAVTWSFLPPAQADAFGGAAWTLENPISTDMAAMRPSLLPGLLAAVKRNADRGQSSVRLFELGQRYLADGEHASAALVLAGEAQARGWQTGGATGFDAYDAKAEALAVLAAAGAPVDRLIVAPPANAWWHPGRSGRLVLGKAVLADFGIVHPATLAAFDVKGIVAAVEIYLDALPPARGRKSRGVYAPATLQPVTRDFAFVADDTLAADALVRAATGADKALIAGVRLFDRFAGQSLGIGKVSLAIEVTIQPIDKSLTDAEIEAVSAKVIAAAAKLGAVLRG</sequence>
<dbReference type="NCBIfam" id="NF045760">
    <property type="entry name" value="YtpR"/>
    <property type="match status" value="1"/>
</dbReference>
<dbReference type="PANTHER" id="PTHR10947:SF0">
    <property type="entry name" value="PHENYLALANINE--TRNA LIGASE BETA SUBUNIT"/>
    <property type="match status" value="1"/>
</dbReference>
<keyword evidence="7 15" id="KW-0479">Metal-binding</keyword>
<dbReference type="SUPFAM" id="SSF46955">
    <property type="entry name" value="Putative DNA-binding domain"/>
    <property type="match status" value="1"/>
</dbReference>
<feature type="domain" description="FDX-ACB" evidence="18">
    <location>
        <begin position="710"/>
        <end position="802"/>
    </location>
</feature>
<keyword evidence="8 15" id="KW-0547">Nucleotide-binding</keyword>
<dbReference type="SMART" id="SM00873">
    <property type="entry name" value="B3_4"/>
    <property type="match status" value="1"/>
</dbReference>